<evidence type="ECO:0008006" key="4">
    <source>
        <dbReference type="Google" id="ProtNLM"/>
    </source>
</evidence>
<dbReference type="EMBL" id="JBHSPC010000027">
    <property type="protein sequence ID" value="MFC5670540.1"/>
    <property type="molecule type" value="Genomic_DNA"/>
</dbReference>
<organism evidence="2 3">
    <name type="scientific">Streptomyces incanus</name>
    <dbReference type="NCBI Taxonomy" id="887453"/>
    <lineage>
        <taxon>Bacteria</taxon>
        <taxon>Bacillati</taxon>
        <taxon>Actinomycetota</taxon>
        <taxon>Actinomycetes</taxon>
        <taxon>Kitasatosporales</taxon>
        <taxon>Streptomycetaceae</taxon>
        <taxon>Streptomyces</taxon>
    </lineage>
</organism>
<evidence type="ECO:0000313" key="2">
    <source>
        <dbReference type="EMBL" id="MFC5670540.1"/>
    </source>
</evidence>
<evidence type="ECO:0000313" key="3">
    <source>
        <dbReference type="Proteomes" id="UP001596183"/>
    </source>
</evidence>
<dbReference type="RefSeq" id="WP_381208997.1">
    <property type="nucleotide sequence ID" value="NZ_JBHSPC010000027.1"/>
</dbReference>
<keyword evidence="1" id="KW-1133">Transmembrane helix</keyword>
<evidence type="ECO:0000256" key="1">
    <source>
        <dbReference type="SAM" id="Phobius"/>
    </source>
</evidence>
<dbReference type="Proteomes" id="UP001596183">
    <property type="component" value="Unassembled WGS sequence"/>
</dbReference>
<accession>A0ABW0XQP3</accession>
<keyword evidence="1" id="KW-0472">Membrane</keyword>
<feature type="transmembrane region" description="Helical" evidence="1">
    <location>
        <begin position="16"/>
        <end position="34"/>
    </location>
</feature>
<proteinExistence type="predicted"/>
<feature type="transmembrane region" description="Helical" evidence="1">
    <location>
        <begin position="46"/>
        <end position="69"/>
    </location>
</feature>
<keyword evidence="3" id="KW-1185">Reference proteome</keyword>
<comment type="caution">
    <text evidence="2">The sequence shown here is derived from an EMBL/GenBank/DDBJ whole genome shotgun (WGS) entry which is preliminary data.</text>
</comment>
<reference evidence="3" key="1">
    <citation type="journal article" date="2019" name="Int. J. Syst. Evol. Microbiol.">
        <title>The Global Catalogue of Microorganisms (GCM) 10K type strain sequencing project: providing services to taxonomists for standard genome sequencing and annotation.</title>
        <authorList>
            <consortium name="The Broad Institute Genomics Platform"/>
            <consortium name="The Broad Institute Genome Sequencing Center for Infectious Disease"/>
            <person name="Wu L."/>
            <person name="Ma J."/>
        </authorList>
    </citation>
    <scope>NUCLEOTIDE SEQUENCE [LARGE SCALE GENOMIC DNA]</scope>
    <source>
        <strain evidence="3">JCM 13852</strain>
    </source>
</reference>
<protein>
    <recommendedName>
        <fullName evidence="4">DUF421 domain-containing protein</fullName>
    </recommendedName>
</protein>
<sequence length="70" mass="7764">MWQELLTVQIPVVDKVLRTVLVYVVIVALFRFTGKRGLANLNTFDFVVIFLLSNVVQSAIIGNGTSLLAE</sequence>
<gene>
    <name evidence="2" type="ORF">ACFP2V_10560</name>
</gene>
<name>A0ABW0XQP3_9ACTN</name>
<keyword evidence="1" id="KW-0812">Transmembrane</keyword>